<dbReference type="FunFam" id="3.10.350.10:FF:000001">
    <property type="entry name" value="Peptidoglycan-binding protein LysM"/>
    <property type="match status" value="1"/>
</dbReference>
<gene>
    <name evidence="6" type="primary">lysM</name>
    <name evidence="6" type="ORF">FUA23_20245</name>
</gene>
<dbReference type="Proteomes" id="UP000321907">
    <property type="component" value="Unassembled WGS sequence"/>
</dbReference>
<evidence type="ECO:0000256" key="4">
    <source>
        <dbReference type="SAM" id="Coils"/>
    </source>
</evidence>
<evidence type="ECO:0000313" key="7">
    <source>
        <dbReference type="Proteomes" id="UP000321907"/>
    </source>
</evidence>
<dbReference type="PANTHER" id="PTHR34700">
    <property type="entry name" value="POTASSIUM BINDING PROTEIN KBP"/>
    <property type="match status" value="1"/>
</dbReference>
<dbReference type="AlphaFoldDB" id="A0A5C7FHS5"/>
<reference evidence="6 7" key="1">
    <citation type="submission" date="2019-08" db="EMBL/GenBank/DDBJ databases">
        <title>Lewinella sp. strain SSH13 Genome sequencing and assembly.</title>
        <authorList>
            <person name="Kim I."/>
        </authorList>
    </citation>
    <scope>NUCLEOTIDE SEQUENCE [LARGE SCALE GENOMIC DNA]</scope>
    <source>
        <strain evidence="6 7">SSH13</strain>
    </source>
</reference>
<evidence type="ECO:0000256" key="2">
    <source>
        <dbReference type="ARBA" id="ARBA00022490"/>
    </source>
</evidence>
<dbReference type="InterPro" id="IPR036779">
    <property type="entry name" value="LysM_dom_sf"/>
</dbReference>
<dbReference type="Pfam" id="PF01476">
    <property type="entry name" value="LysM"/>
    <property type="match status" value="1"/>
</dbReference>
<keyword evidence="4" id="KW-0175">Coiled coil</keyword>
<feature type="coiled-coil region" evidence="4">
    <location>
        <begin position="17"/>
        <end position="51"/>
    </location>
</feature>
<keyword evidence="2" id="KW-0963">Cytoplasm</keyword>
<evidence type="ECO:0000313" key="6">
    <source>
        <dbReference type="EMBL" id="TXF85689.1"/>
    </source>
</evidence>
<evidence type="ECO:0000256" key="3">
    <source>
        <dbReference type="ARBA" id="ARBA00072219"/>
    </source>
</evidence>
<dbReference type="EMBL" id="VOXD01000044">
    <property type="protein sequence ID" value="TXF85689.1"/>
    <property type="molecule type" value="Genomic_DNA"/>
</dbReference>
<keyword evidence="7" id="KW-1185">Reference proteome</keyword>
<protein>
    <recommendedName>
        <fullName evidence="3">Potassium binding protein Kbp</fullName>
    </recommendedName>
</protein>
<dbReference type="PROSITE" id="PS51782">
    <property type="entry name" value="LYSM"/>
    <property type="match status" value="1"/>
</dbReference>
<organism evidence="6 7">
    <name type="scientific">Neolewinella aurantiaca</name>
    <dbReference type="NCBI Taxonomy" id="2602767"/>
    <lineage>
        <taxon>Bacteria</taxon>
        <taxon>Pseudomonadati</taxon>
        <taxon>Bacteroidota</taxon>
        <taxon>Saprospiria</taxon>
        <taxon>Saprospirales</taxon>
        <taxon>Lewinellaceae</taxon>
        <taxon>Neolewinella</taxon>
    </lineage>
</organism>
<dbReference type="CDD" id="cd00118">
    <property type="entry name" value="LysM"/>
    <property type="match status" value="1"/>
</dbReference>
<comment type="subcellular location">
    <subcellularLocation>
        <location evidence="1">Cytoplasm</location>
    </subcellularLocation>
</comment>
<dbReference type="OrthoDB" id="370541at2"/>
<dbReference type="SUPFAM" id="SSF54106">
    <property type="entry name" value="LysM domain"/>
    <property type="match status" value="1"/>
</dbReference>
<accession>A0A5C7FHS5</accession>
<dbReference type="PANTHER" id="PTHR34700:SF8">
    <property type="entry name" value="POTASSIUM BINDING PROTEIN KBP"/>
    <property type="match status" value="1"/>
</dbReference>
<dbReference type="GO" id="GO:0005737">
    <property type="term" value="C:cytoplasm"/>
    <property type="evidence" value="ECO:0007669"/>
    <property type="project" value="UniProtKB-SubCell"/>
</dbReference>
<dbReference type="RefSeq" id="WP_147932602.1">
    <property type="nucleotide sequence ID" value="NZ_VOXD01000044.1"/>
</dbReference>
<evidence type="ECO:0000256" key="1">
    <source>
        <dbReference type="ARBA" id="ARBA00004496"/>
    </source>
</evidence>
<comment type="caution">
    <text evidence="6">The sequence shown here is derived from an EMBL/GenBank/DDBJ whole genome shotgun (WGS) entry which is preliminary data.</text>
</comment>
<dbReference type="InterPro" id="IPR052196">
    <property type="entry name" value="Bact_Kbp"/>
</dbReference>
<feature type="domain" description="LysM" evidence="5">
    <location>
        <begin position="98"/>
        <end position="147"/>
    </location>
</feature>
<dbReference type="InterPro" id="IPR018392">
    <property type="entry name" value="LysM"/>
</dbReference>
<proteinExistence type="predicted"/>
<name>A0A5C7FHS5_9BACT</name>
<dbReference type="Gene3D" id="3.10.350.10">
    <property type="entry name" value="LysM domain"/>
    <property type="match status" value="1"/>
</dbReference>
<dbReference type="NCBIfam" id="NF008399">
    <property type="entry name" value="PRK11198.1"/>
    <property type="match status" value="1"/>
</dbReference>
<dbReference type="SMART" id="SM00257">
    <property type="entry name" value="LysM"/>
    <property type="match status" value="1"/>
</dbReference>
<sequence length="149" mass="16376">MGLISFLKEKGAKLFGKKEVEVTKEVALTKVQKLEAEIQRLGLNVNDLRLELCEQVIVNGTTPTTADAERVALALGNIDGIGSVDNQLHVLNPAPEAVFYTVQEGDSLSKISKAQYGDPMRYEAIFEANKPMLSHPDKIYPGQVLRIPQ</sequence>
<evidence type="ECO:0000259" key="5">
    <source>
        <dbReference type="PROSITE" id="PS51782"/>
    </source>
</evidence>